<protein>
    <submittedName>
        <fullName evidence="2">Uncharacterized protein</fullName>
    </submittedName>
</protein>
<keyword evidence="1" id="KW-1133">Transmembrane helix</keyword>
<feature type="transmembrane region" description="Helical" evidence="1">
    <location>
        <begin position="561"/>
        <end position="589"/>
    </location>
</feature>
<keyword evidence="1" id="KW-0812">Transmembrane</keyword>
<gene>
    <name evidence="2" type="ORF">KC19_9G136300</name>
</gene>
<reference evidence="2" key="1">
    <citation type="submission" date="2020-06" db="EMBL/GenBank/DDBJ databases">
        <title>WGS assembly of Ceratodon purpureus strain R40.</title>
        <authorList>
            <person name="Carey S.B."/>
            <person name="Jenkins J."/>
            <person name="Shu S."/>
            <person name="Lovell J.T."/>
            <person name="Sreedasyam A."/>
            <person name="Maumus F."/>
            <person name="Tiley G.P."/>
            <person name="Fernandez-Pozo N."/>
            <person name="Barry K."/>
            <person name="Chen C."/>
            <person name="Wang M."/>
            <person name="Lipzen A."/>
            <person name="Daum C."/>
            <person name="Saski C.A."/>
            <person name="Payton A.C."/>
            <person name="Mcbreen J.C."/>
            <person name="Conrad R.E."/>
            <person name="Kollar L.M."/>
            <person name="Olsson S."/>
            <person name="Huttunen S."/>
            <person name="Landis J.B."/>
            <person name="Wickett N.J."/>
            <person name="Johnson M.G."/>
            <person name="Rensing S.A."/>
            <person name="Grimwood J."/>
            <person name="Schmutz J."/>
            <person name="Mcdaniel S.F."/>
        </authorList>
    </citation>
    <scope>NUCLEOTIDE SEQUENCE</scope>
    <source>
        <strain evidence="2">R40</strain>
    </source>
</reference>
<dbReference type="InterPro" id="IPR006927">
    <property type="entry name" value="DUF639"/>
</dbReference>
<evidence type="ECO:0000313" key="3">
    <source>
        <dbReference type="Proteomes" id="UP000822688"/>
    </source>
</evidence>
<dbReference type="PANTHER" id="PTHR31860:SF6">
    <property type="entry name" value="HEAT-INDUCIBLE TRANSCRIPTION REPRESSOR (DUF639)"/>
    <property type="match status" value="1"/>
</dbReference>
<name>A0A8T0GVZ7_CERPU</name>
<evidence type="ECO:0000256" key="1">
    <source>
        <dbReference type="SAM" id="Phobius"/>
    </source>
</evidence>
<dbReference type="Proteomes" id="UP000822688">
    <property type="component" value="Chromosome 9"/>
</dbReference>
<keyword evidence="1" id="KW-0472">Membrane</keyword>
<dbReference type="Pfam" id="PF04842">
    <property type="entry name" value="DUF639"/>
    <property type="match status" value="1"/>
</dbReference>
<accession>A0A8T0GVZ7</accession>
<organism evidence="2 3">
    <name type="scientific">Ceratodon purpureus</name>
    <name type="common">Fire moss</name>
    <name type="synonym">Dicranum purpureum</name>
    <dbReference type="NCBI Taxonomy" id="3225"/>
    <lineage>
        <taxon>Eukaryota</taxon>
        <taxon>Viridiplantae</taxon>
        <taxon>Streptophyta</taxon>
        <taxon>Embryophyta</taxon>
        <taxon>Bryophyta</taxon>
        <taxon>Bryophytina</taxon>
        <taxon>Bryopsida</taxon>
        <taxon>Dicranidae</taxon>
        <taxon>Pseudoditrichales</taxon>
        <taxon>Ditrichaceae</taxon>
        <taxon>Ceratodon</taxon>
    </lineage>
</organism>
<sequence length="733" mass="80792">MDSIMDYFGGGAKPVNQEKPMAIERTPSGTLKWVKELSPLANNVIGRCARILLVKPEDLQAQFDKEAPASAKETDKYALSLLEYCCFRALSVSAQVEEHLADNDFRRLTFDMMLAWEAPGSTNKNVPKVEEKAVKLKEAEKVAAALGADDDDEEDSALFYSDLMPMMAEVENTVGAEAFTRLAPAIPSVADIVTVHPLWEALTNTTGGRLPYPLYDTYFTELDKSIKSVKSKISPAIADKLRLEESETVIEIDGTATGQTVLLHEGTSTWPGRLTLTNYALYFEVAGVLSYGEARKFDLSKDLNHEINPDLTGPWGAKLFDKAIQFKSEELLDPIAFEFPEMTGHSRRDYWLALKKEIVGVHKYSRTYKLEGLGKSEALARAVLGIARLRAVREVFKVLPPGADCLLTFCYGDIMPHGDLVMAALADTLRHSGHGEGGDTFLDRHEGNKIFASSATASVASLGPDFTPRPTPEQVDPGASAPINEYEVGGETKLEKTIKDSRANTEKVEEAQATVDTVKVDGIGTNVQVLTELLKPLQMPILWAKYILSWENKLHSSAAAIISFLFIFLDLLTYIPAILVLTIALNIFYLRYMKKKEEVGVGEVLIPVPEGTSTVEALVAVQQGVYQAERTIQGANIALLKIRALLLSNYPEASNQLAALLAAIALGMAVIPVRWIAFILWANVFSSGMQSQRQSPSSNSAFHRRFNEWWYSIPVVPVRFLKPGEKENADKVD</sequence>
<proteinExistence type="predicted"/>
<dbReference type="AlphaFoldDB" id="A0A8T0GVZ7"/>
<dbReference type="EMBL" id="CM026430">
    <property type="protein sequence ID" value="KAG0562314.1"/>
    <property type="molecule type" value="Genomic_DNA"/>
</dbReference>
<dbReference type="PANTHER" id="PTHR31860">
    <property type="entry name" value="HEAT-INDUCIBLE TRANSCRIPTION REPRESSOR (DUF639)-RELATED"/>
    <property type="match status" value="1"/>
</dbReference>
<keyword evidence="3" id="KW-1185">Reference proteome</keyword>
<feature type="transmembrane region" description="Helical" evidence="1">
    <location>
        <begin position="657"/>
        <end position="682"/>
    </location>
</feature>
<evidence type="ECO:0000313" key="2">
    <source>
        <dbReference type="EMBL" id="KAG0562314.1"/>
    </source>
</evidence>
<comment type="caution">
    <text evidence="2">The sequence shown here is derived from an EMBL/GenBank/DDBJ whole genome shotgun (WGS) entry which is preliminary data.</text>
</comment>